<feature type="transmembrane region" description="Helical" evidence="15">
    <location>
        <begin position="16"/>
        <end position="39"/>
    </location>
</feature>
<dbReference type="GO" id="GO:0020037">
    <property type="term" value="F:heme binding"/>
    <property type="evidence" value="ECO:0007669"/>
    <property type="project" value="InterPro"/>
</dbReference>
<evidence type="ECO:0000256" key="2">
    <source>
        <dbReference type="ARBA" id="ARBA00007395"/>
    </source>
</evidence>
<protein>
    <submittedName>
        <fullName evidence="17">NapC/NirT family cytochrome c</fullName>
    </submittedName>
</protein>
<reference evidence="17 18" key="2">
    <citation type="journal article" date="2022" name="Mar. Drugs">
        <title>Bioassay-Guided Fractionation Leads to the Detection of Cholic Acid Generated by the Rare Thalassomonas sp.</title>
        <authorList>
            <person name="Pheiffer F."/>
            <person name="Schneider Y.K."/>
            <person name="Hansen E.H."/>
            <person name="Andersen J.H."/>
            <person name="Isaksson J."/>
            <person name="Busche T."/>
            <person name="R C."/>
            <person name="Kalinowski J."/>
            <person name="Zyl L.V."/>
            <person name="Trindade M."/>
        </authorList>
    </citation>
    <scope>NUCLEOTIDE SEQUENCE [LARGE SCALE GENOMIC DNA]</scope>
    <source>
        <strain evidence="17 18">XOM25</strain>
    </source>
</reference>
<evidence type="ECO:0000256" key="9">
    <source>
        <dbReference type="ARBA" id="ARBA00022989"/>
    </source>
</evidence>
<sequence>MVLKTFSKPGFWSRRLMLGTTVAGAVVFFVVGIIFWGGFNTAMEATNNLEFCIGCHEMESTVYQEYTPSIHYSNRTGVRAGCPDCHVPDPWIHKMVRKIQASKELFHWMLGTYDTKEKFDAHRITMAKSVWQTMKDTDSRECRNCHNLESMNPEFQKPRARKQHLNAFETGQTCIDCHKGIAHHNVRDQLTDEELEALEAPNPDFIREIPQMYKEGLARVKEKEAAQAQAEKAEAERAKAEVQKKIDMAVAAALADASGTPAVGNGGQSTAATSQTPSNINVDWGKSSARDIEVFYPGTASIEWILGRNHGGKRAFSKGDRCVECHEEEIADIGQNIVSGESEKELEPNLIPGKRGSIKVSIDATHDGENLYLRFSWPDGEHTPAPFVDGGKMDPENAMKLAFMLSTDDVEYADRAGCWGTCHADANTMPFAPENKVLLGSELAGRLNFDTGVSKYLKETRTKLELKGRRGKALGGWDKLKPQADIDAAQNANQFMDLVRYKSGSKAVEDGQILAERTMHGGQGSEVEATLNGGIWSVVVKRKLVSDKPGDVNIEPGKLYNFGFAIHDDYTSARYHHVSFGYKIGLDNSDAEINAIKQ</sequence>
<keyword evidence="5 12" id="KW-0349">Heme</keyword>
<evidence type="ECO:0000256" key="15">
    <source>
        <dbReference type="SAM" id="Phobius"/>
    </source>
</evidence>
<keyword evidence="7 12" id="KW-0479">Metal-binding</keyword>
<evidence type="ECO:0000259" key="16">
    <source>
        <dbReference type="PROSITE" id="PS51007"/>
    </source>
</evidence>
<dbReference type="InterPro" id="IPR036280">
    <property type="entry name" value="Multihaem_cyt_sf"/>
</dbReference>
<dbReference type="Gene3D" id="2.60.40.1190">
    <property type="match status" value="1"/>
</dbReference>
<dbReference type="Proteomes" id="UP000032352">
    <property type="component" value="Chromosome"/>
</dbReference>
<gene>
    <name evidence="17" type="ORF">SG34_013520</name>
</gene>
<evidence type="ECO:0000256" key="3">
    <source>
        <dbReference type="ARBA" id="ARBA00022448"/>
    </source>
</evidence>
<dbReference type="SUPFAM" id="SSF48695">
    <property type="entry name" value="Multiheme cytochromes"/>
    <property type="match status" value="1"/>
</dbReference>
<evidence type="ECO:0000256" key="12">
    <source>
        <dbReference type="PROSITE-ProRule" id="PRU00433"/>
    </source>
</evidence>
<proteinExistence type="inferred from homology"/>
<keyword evidence="6 15" id="KW-0812">Transmembrane</keyword>
<feature type="region of interest" description="Disordered" evidence="14">
    <location>
        <begin position="258"/>
        <end position="279"/>
    </location>
</feature>
<accession>A0AAE9Z839</accession>
<evidence type="ECO:0000256" key="14">
    <source>
        <dbReference type="SAM" id="MobiDB-lite"/>
    </source>
</evidence>
<evidence type="ECO:0000256" key="7">
    <source>
        <dbReference type="ARBA" id="ARBA00022723"/>
    </source>
</evidence>
<reference evidence="17 18" key="1">
    <citation type="journal article" date="2015" name="Genome Announc.">
        <title>Draft Genome Sequences of Marine Isolates of Thalassomonas viridans and Thalassomonas actiniarum.</title>
        <authorList>
            <person name="Olonade I."/>
            <person name="van Zyl L.J."/>
            <person name="Trindade M."/>
        </authorList>
    </citation>
    <scope>NUCLEOTIDE SEQUENCE [LARGE SCALE GENOMIC DNA]</scope>
    <source>
        <strain evidence="17 18">XOM25</strain>
    </source>
</reference>
<feature type="compositionally biased region" description="Polar residues" evidence="14">
    <location>
        <begin position="268"/>
        <end position="279"/>
    </location>
</feature>
<dbReference type="InterPro" id="IPR009056">
    <property type="entry name" value="Cyt_c-like_dom"/>
</dbReference>
<comment type="similarity">
    <text evidence="2">Belongs to the NapC/NirT/NrfH family.</text>
</comment>
<evidence type="ECO:0000256" key="5">
    <source>
        <dbReference type="ARBA" id="ARBA00022617"/>
    </source>
</evidence>
<dbReference type="GO" id="GO:0009061">
    <property type="term" value="P:anaerobic respiration"/>
    <property type="evidence" value="ECO:0007669"/>
    <property type="project" value="TreeGrafter"/>
</dbReference>
<dbReference type="InterPro" id="IPR038266">
    <property type="entry name" value="NapC/NirT_cytc_sf"/>
</dbReference>
<evidence type="ECO:0000256" key="11">
    <source>
        <dbReference type="ARBA" id="ARBA00023136"/>
    </source>
</evidence>
<keyword evidence="4" id="KW-1003">Cell membrane</keyword>
<dbReference type="InterPro" id="IPR005126">
    <property type="entry name" value="NapC/NirT_cyt_c_N"/>
</dbReference>
<dbReference type="PROSITE" id="PS51007">
    <property type="entry name" value="CYTC"/>
    <property type="match status" value="1"/>
</dbReference>
<evidence type="ECO:0000256" key="8">
    <source>
        <dbReference type="ARBA" id="ARBA00022982"/>
    </source>
</evidence>
<dbReference type="RefSeq" id="WP_044841338.1">
    <property type="nucleotide sequence ID" value="NZ_CP059733.1"/>
</dbReference>
<keyword evidence="18" id="KW-1185">Reference proteome</keyword>
<keyword evidence="3" id="KW-0813">Transport</keyword>
<keyword evidence="13" id="KW-0175">Coiled coil</keyword>
<keyword evidence="10 12" id="KW-0408">Iron</keyword>
<dbReference type="PANTHER" id="PTHR30333:SF1">
    <property type="entry name" value="CYTOCHROME C-TYPE PROTEIN NAPC"/>
    <property type="match status" value="1"/>
</dbReference>
<comment type="subcellular location">
    <subcellularLocation>
        <location evidence="1">Cell membrane</location>
        <topology evidence="1">Single-pass membrane protein</topology>
    </subcellularLocation>
</comment>
<dbReference type="FunFam" id="1.10.3820.10:FF:000001">
    <property type="entry name" value="Cytochrome c-type protein"/>
    <property type="match status" value="1"/>
</dbReference>
<dbReference type="Pfam" id="PF03264">
    <property type="entry name" value="Cytochrom_NNT"/>
    <property type="match status" value="1"/>
</dbReference>
<organism evidence="17 18">
    <name type="scientific">Thalassomonas viridans</name>
    <dbReference type="NCBI Taxonomy" id="137584"/>
    <lineage>
        <taxon>Bacteria</taxon>
        <taxon>Pseudomonadati</taxon>
        <taxon>Pseudomonadota</taxon>
        <taxon>Gammaproteobacteria</taxon>
        <taxon>Alteromonadales</taxon>
        <taxon>Colwelliaceae</taxon>
        <taxon>Thalassomonas</taxon>
    </lineage>
</organism>
<dbReference type="Gene3D" id="1.10.3820.10">
    <property type="entry name" value="Di-heme elbow motif domain"/>
    <property type="match status" value="1"/>
</dbReference>
<keyword evidence="8" id="KW-0249">Electron transport</keyword>
<evidence type="ECO:0000256" key="1">
    <source>
        <dbReference type="ARBA" id="ARBA00004162"/>
    </source>
</evidence>
<dbReference type="PANTHER" id="PTHR30333">
    <property type="entry name" value="CYTOCHROME C-TYPE PROTEIN"/>
    <property type="match status" value="1"/>
</dbReference>
<dbReference type="GO" id="GO:0046872">
    <property type="term" value="F:metal ion binding"/>
    <property type="evidence" value="ECO:0007669"/>
    <property type="project" value="UniProtKB-KW"/>
</dbReference>
<feature type="domain" description="Cytochrome c" evidence="16">
    <location>
        <begin position="307"/>
        <end position="408"/>
    </location>
</feature>
<name>A0AAE9Z839_9GAMM</name>
<dbReference type="InterPro" id="IPR051174">
    <property type="entry name" value="Cytochrome_c-type_ET"/>
</dbReference>
<keyword evidence="11 15" id="KW-0472">Membrane</keyword>
<evidence type="ECO:0000313" key="18">
    <source>
        <dbReference type="Proteomes" id="UP000032352"/>
    </source>
</evidence>
<evidence type="ECO:0000256" key="4">
    <source>
        <dbReference type="ARBA" id="ARBA00022475"/>
    </source>
</evidence>
<dbReference type="EMBL" id="CP059733">
    <property type="protein sequence ID" value="WDE07805.1"/>
    <property type="molecule type" value="Genomic_DNA"/>
</dbReference>
<evidence type="ECO:0000256" key="6">
    <source>
        <dbReference type="ARBA" id="ARBA00022692"/>
    </source>
</evidence>
<dbReference type="GO" id="GO:0009055">
    <property type="term" value="F:electron transfer activity"/>
    <property type="evidence" value="ECO:0007669"/>
    <property type="project" value="InterPro"/>
</dbReference>
<dbReference type="InterPro" id="IPR019020">
    <property type="entry name" value="Cyt-c552/DMSO_Rdtase_haem-bd"/>
</dbReference>
<dbReference type="AlphaFoldDB" id="A0AAE9Z839"/>
<dbReference type="GO" id="GO:0005886">
    <property type="term" value="C:plasma membrane"/>
    <property type="evidence" value="ECO:0007669"/>
    <property type="project" value="UniProtKB-SubCell"/>
</dbReference>
<evidence type="ECO:0000313" key="17">
    <source>
        <dbReference type="EMBL" id="WDE07805.1"/>
    </source>
</evidence>
<keyword evidence="9 15" id="KW-1133">Transmembrane helix</keyword>
<dbReference type="SMART" id="SM00887">
    <property type="entry name" value="EB_dh"/>
    <property type="match status" value="1"/>
</dbReference>
<dbReference type="Pfam" id="PF09459">
    <property type="entry name" value="EB_dh"/>
    <property type="match status" value="1"/>
</dbReference>
<dbReference type="KEGG" id="tvd:SG34_013520"/>
<evidence type="ECO:0000256" key="10">
    <source>
        <dbReference type="ARBA" id="ARBA00023004"/>
    </source>
</evidence>
<evidence type="ECO:0000256" key="13">
    <source>
        <dbReference type="SAM" id="Coils"/>
    </source>
</evidence>
<feature type="coiled-coil region" evidence="13">
    <location>
        <begin position="218"/>
        <end position="252"/>
    </location>
</feature>